<dbReference type="PANTHER" id="PTHR47739:SF1">
    <property type="entry name" value="TRNA1(VAL) (ADENINE(37)-N6)-METHYLTRANSFERASE"/>
    <property type="match status" value="1"/>
</dbReference>
<dbReference type="Pfam" id="PF13847">
    <property type="entry name" value="Methyltransf_31"/>
    <property type="match status" value="1"/>
</dbReference>
<keyword evidence="3" id="KW-1185">Reference proteome</keyword>
<dbReference type="AlphaFoldDB" id="A0AAE3EAX1"/>
<dbReference type="InterPro" id="IPR025714">
    <property type="entry name" value="Methyltranfer_dom"/>
</dbReference>
<proteinExistence type="predicted"/>
<dbReference type="Proteomes" id="UP001198182">
    <property type="component" value="Unassembled WGS sequence"/>
</dbReference>
<dbReference type="SUPFAM" id="SSF53335">
    <property type="entry name" value="S-adenosyl-L-methionine-dependent methyltransferases"/>
    <property type="match status" value="1"/>
</dbReference>
<dbReference type="CDD" id="cd02440">
    <property type="entry name" value="AdoMet_MTases"/>
    <property type="match status" value="1"/>
</dbReference>
<evidence type="ECO:0000313" key="2">
    <source>
        <dbReference type="EMBL" id="MCC2231135.1"/>
    </source>
</evidence>
<organism evidence="2 3">
    <name type="scientific">Hominifimenecus microfluidus</name>
    <dbReference type="NCBI Taxonomy" id="2885348"/>
    <lineage>
        <taxon>Bacteria</taxon>
        <taxon>Bacillati</taxon>
        <taxon>Bacillota</taxon>
        <taxon>Clostridia</taxon>
        <taxon>Lachnospirales</taxon>
        <taxon>Lachnospiraceae</taxon>
        <taxon>Hominifimenecus</taxon>
    </lineage>
</organism>
<dbReference type="InterPro" id="IPR050210">
    <property type="entry name" value="tRNA_Adenine-N(6)_MTase"/>
</dbReference>
<dbReference type="EMBL" id="JAJEQR010000023">
    <property type="protein sequence ID" value="MCC2231135.1"/>
    <property type="molecule type" value="Genomic_DNA"/>
</dbReference>
<protein>
    <submittedName>
        <fullName evidence="2">tRNA1(Val) (Adenine(37)-N6)-methyltransferase</fullName>
    </submittedName>
</protein>
<dbReference type="Gene3D" id="3.40.50.150">
    <property type="entry name" value="Vaccinia Virus protein VP39"/>
    <property type="match status" value="1"/>
</dbReference>
<name>A0AAE3EAX1_9FIRM</name>
<evidence type="ECO:0000313" key="3">
    <source>
        <dbReference type="Proteomes" id="UP001198182"/>
    </source>
</evidence>
<comment type="caution">
    <text evidence="2">The sequence shown here is derived from an EMBL/GenBank/DDBJ whole genome shotgun (WGS) entry which is preliminary data.</text>
</comment>
<evidence type="ECO:0000259" key="1">
    <source>
        <dbReference type="Pfam" id="PF13847"/>
    </source>
</evidence>
<gene>
    <name evidence="2" type="ORF">LKD81_09045</name>
</gene>
<dbReference type="InterPro" id="IPR029063">
    <property type="entry name" value="SAM-dependent_MTases_sf"/>
</dbReference>
<dbReference type="RefSeq" id="WP_308453659.1">
    <property type="nucleotide sequence ID" value="NZ_JAJEQR010000023.1"/>
</dbReference>
<reference evidence="2" key="1">
    <citation type="submission" date="2021-10" db="EMBL/GenBank/DDBJ databases">
        <title>Anaerobic single-cell dispensing facilitates the cultivation of human gut bacteria.</title>
        <authorList>
            <person name="Afrizal A."/>
        </authorList>
    </citation>
    <scope>NUCLEOTIDE SEQUENCE</scope>
    <source>
        <strain evidence="2">CLA-AA-H215</strain>
    </source>
</reference>
<accession>A0AAE3EAX1</accession>
<dbReference type="PANTHER" id="PTHR47739">
    <property type="entry name" value="TRNA1(VAL) (ADENINE(37)-N6)-METHYLTRANSFERASE"/>
    <property type="match status" value="1"/>
</dbReference>
<feature type="domain" description="Methyltransferase" evidence="1">
    <location>
        <begin position="44"/>
        <end position="173"/>
    </location>
</feature>
<sequence>MSNLLREGERLDDLQRSNLQIIQNPAKFCFGMDAVLLSGFVTVKKGENVLDLGTGTGIIPILLSAKTQGSHFTGLEIQEEMAEMADRSVRLNKITDRVEICQGDLKEASAIFGASSFDVVTCNPPYMNQNHGLKNPDDAKAIARHEVLCTLEDVIRESARCLKPGGRFAMVHRPHRLAEMMRLMAAYGLEPKRIRMVHPYVESEANMVLLEASRGGNPWMKAEPPVIVFEKPGVYTREIRKVYGY</sequence>